<evidence type="ECO:0000313" key="2">
    <source>
        <dbReference type="Proteomes" id="UP000005483"/>
    </source>
</evidence>
<dbReference type="AlphaFoldDB" id="I9RKB2"/>
<dbReference type="Proteomes" id="UP000005483">
    <property type="component" value="Unassembled WGS sequence"/>
</dbReference>
<protein>
    <submittedName>
        <fullName evidence="1">Uncharacterized protein</fullName>
    </submittedName>
</protein>
<evidence type="ECO:0000313" key="1">
    <source>
        <dbReference type="EMBL" id="EJB45289.1"/>
    </source>
</evidence>
<organism evidence="1 2">
    <name type="scientific">Helicobacter pylori Hp A-9</name>
    <dbReference type="NCBI Taxonomy" id="992034"/>
    <lineage>
        <taxon>Bacteria</taxon>
        <taxon>Pseudomonadati</taxon>
        <taxon>Campylobacterota</taxon>
        <taxon>Epsilonproteobacteria</taxon>
        <taxon>Campylobacterales</taxon>
        <taxon>Helicobacteraceae</taxon>
        <taxon>Helicobacter</taxon>
    </lineage>
</organism>
<comment type="caution">
    <text evidence="1">The sequence shown here is derived from an EMBL/GenBank/DDBJ whole genome shotgun (WGS) entry which is preliminary data.</text>
</comment>
<accession>I9RKB2</accession>
<dbReference type="EMBL" id="AKOC01000002">
    <property type="protein sequence ID" value="EJB45289.1"/>
    <property type="molecule type" value="Genomic_DNA"/>
</dbReference>
<proteinExistence type="predicted"/>
<sequence>MIIKLIRNRGCFEIIPPTTLRSLYKKLSPTSFLIVLF</sequence>
<gene>
    <name evidence="1" type="ORF">HPHPA9_0190</name>
</gene>
<name>I9RKB2_HELPX</name>
<reference evidence="1 2" key="1">
    <citation type="submission" date="2012-04" db="EMBL/GenBank/DDBJ databases">
        <title>Genome sequence of Helicobacter pylori Hp A-9.</title>
        <authorList>
            <person name="Blanchard T.G."/>
            <person name="Czinn S.J."/>
            <person name="McCracken C."/>
            <person name="Abolude K."/>
            <person name="Maroo A."/>
            <person name="Santana-Cruz I."/>
            <person name="Tallon L.J."/>
            <person name="Ficke F.W.F."/>
        </authorList>
    </citation>
    <scope>NUCLEOTIDE SEQUENCE [LARGE SCALE GENOMIC DNA]</scope>
    <source>
        <strain evidence="1 2">Hp A-9</strain>
    </source>
</reference>